<dbReference type="RefSeq" id="WP_060959125.1">
    <property type="nucleotide sequence ID" value="NZ_CP025299.1"/>
</dbReference>
<dbReference type="OrthoDB" id="5125216at2"/>
<reference evidence="1 2" key="1">
    <citation type="submission" date="2017-12" db="EMBL/GenBank/DDBJ databases">
        <title>Isolation and characterization of estrogens degradatiion strain Microbacterium hominis SJTG1.</title>
        <authorList>
            <person name="Xiong W."/>
            <person name="Yin C."/>
            <person name="Zheng D."/>
            <person name="Liang R."/>
        </authorList>
    </citation>
    <scope>NUCLEOTIDE SEQUENCE [LARGE SCALE GENOMIC DNA]</scope>
    <source>
        <strain evidence="1 2">SJTG1</strain>
    </source>
</reference>
<accession>A0A134DJ19</accession>
<gene>
    <name evidence="1" type="ORF">CXR34_07245</name>
</gene>
<dbReference type="KEGG" id="mhos:CXR34_07245"/>
<name>A0A134DJ19_9MICO</name>
<sequence>MSGVKFWLTVVIAGGAGYVLGARAGRARYREISAAAKHLWDDPSLKKARARSRKVVDKAAKKAAKKLGA</sequence>
<evidence type="ECO:0000313" key="1">
    <source>
        <dbReference type="EMBL" id="AUG29276.1"/>
    </source>
</evidence>
<proteinExistence type="predicted"/>
<dbReference type="Proteomes" id="UP000233276">
    <property type="component" value="Chromosome"/>
</dbReference>
<organism evidence="1 2">
    <name type="scientific">Microbacterium hominis</name>
    <dbReference type="NCBI Taxonomy" id="162426"/>
    <lineage>
        <taxon>Bacteria</taxon>
        <taxon>Bacillati</taxon>
        <taxon>Actinomycetota</taxon>
        <taxon>Actinomycetes</taxon>
        <taxon>Micrococcales</taxon>
        <taxon>Microbacteriaceae</taxon>
        <taxon>Microbacterium</taxon>
    </lineage>
</organism>
<dbReference type="EMBL" id="CP025299">
    <property type="protein sequence ID" value="AUG29276.1"/>
    <property type="molecule type" value="Genomic_DNA"/>
</dbReference>
<protein>
    <submittedName>
        <fullName evidence="1">Uncharacterized protein</fullName>
    </submittedName>
</protein>
<dbReference type="AlphaFoldDB" id="A0A134DJ19"/>
<evidence type="ECO:0000313" key="2">
    <source>
        <dbReference type="Proteomes" id="UP000233276"/>
    </source>
</evidence>